<evidence type="ECO:0000256" key="3">
    <source>
        <dbReference type="ARBA" id="ARBA00022692"/>
    </source>
</evidence>
<evidence type="ECO:0000313" key="8">
    <source>
        <dbReference type="Proteomes" id="UP001205748"/>
    </source>
</evidence>
<proteinExistence type="predicted"/>
<dbReference type="EMBL" id="JANKAS010000022">
    <property type="protein sequence ID" value="MCR1900209.1"/>
    <property type="molecule type" value="Genomic_DNA"/>
</dbReference>
<comment type="subcellular location">
    <subcellularLocation>
        <location evidence="1">Cell membrane</location>
        <topology evidence="1">Multi-pass membrane protein</topology>
    </subcellularLocation>
</comment>
<evidence type="ECO:0000256" key="2">
    <source>
        <dbReference type="ARBA" id="ARBA00022475"/>
    </source>
</evidence>
<name>A0AAE3L3C4_9FIRM</name>
<dbReference type="RefSeq" id="WP_257533340.1">
    <property type="nucleotide sequence ID" value="NZ_JANKAS010000022.1"/>
</dbReference>
<keyword evidence="2" id="KW-1003">Cell membrane</keyword>
<organism evidence="7 8">
    <name type="scientific">Irregularibacter muris</name>
    <dbReference type="NCBI Taxonomy" id="1796619"/>
    <lineage>
        <taxon>Bacteria</taxon>
        <taxon>Bacillati</taxon>
        <taxon>Bacillota</taxon>
        <taxon>Clostridia</taxon>
        <taxon>Eubacteriales</taxon>
        <taxon>Eubacteriaceae</taxon>
        <taxon>Irregularibacter</taxon>
    </lineage>
</organism>
<feature type="transmembrane region" description="Helical" evidence="6">
    <location>
        <begin position="37"/>
        <end position="59"/>
    </location>
</feature>
<protein>
    <submittedName>
        <fullName evidence="7">ATP synthase subunit I</fullName>
    </submittedName>
</protein>
<feature type="transmembrane region" description="Helical" evidence="6">
    <location>
        <begin position="80"/>
        <end position="98"/>
    </location>
</feature>
<accession>A0AAE3L3C4</accession>
<keyword evidence="3 6" id="KW-0812">Transmembrane</keyword>
<keyword evidence="5 6" id="KW-0472">Membrane</keyword>
<evidence type="ECO:0000256" key="1">
    <source>
        <dbReference type="ARBA" id="ARBA00004651"/>
    </source>
</evidence>
<dbReference type="Pfam" id="PF03899">
    <property type="entry name" value="ATP-synt_I"/>
    <property type="match status" value="1"/>
</dbReference>
<keyword evidence="4 6" id="KW-1133">Transmembrane helix</keyword>
<gene>
    <name evidence="7" type="ORF">NSA47_14675</name>
</gene>
<evidence type="ECO:0000256" key="5">
    <source>
        <dbReference type="ARBA" id="ARBA00023136"/>
    </source>
</evidence>
<sequence>MIKKDRPLDIKYILKGVAIGFVILVIGSLFHSDPIPLIVGIVFGLILSLLNFRLLYITLNKAVQLPPGKAQVYASSRYMIRYLITGIVLFVSIQAPYINVLGTIMGLLLLKTMIMISNILNSGNLLKEVLSKSKH</sequence>
<dbReference type="Proteomes" id="UP001205748">
    <property type="component" value="Unassembled WGS sequence"/>
</dbReference>
<dbReference type="AlphaFoldDB" id="A0AAE3L3C4"/>
<feature type="transmembrane region" description="Helical" evidence="6">
    <location>
        <begin position="12"/>
        <end position="31"/>
    </location>
</feature>
<evidence type="ECO:0000256" key="6">
    <source>
        <dbReference type="SAM" id="Phobius"/>
    </source>
</evidence>
<feature type="transmembrane region" description="Helical" evidence="6">
    <location>
        <begin position="104"/>
        <end position="126"/>
    </location>
</feature>
<evidence type="ECO:0000256" key="4">
    <source>
        <dbReference type="ARBA" id="ARBA00022989"/>
    </source>
</evidence>
<dbReference type="GO" id="GO:0005886">
    <property type="term" value="C:plasma membrane"/>
    <property type="evidence" value="ECO:0007669"/>
    <property type="project" value="UniProtKB-SubCell"/>
</dbReference>
<keyword evidence="8" id="KW-1185">Reference proteome</keyword>
<reference evidence="7" key="1">
    <citation type="submission" date="2022-07" db="EMBL/GenBank/DDBJ databases">
        <title>Enhanced cultured diversity of the mouse gut microbiota enables custom-made synthetic communities.</title>
        <authorList>
            <person name="Afrizal A."/>
        </authorList>
    </citation>
    <scope>NUCLEOTIDE SEQUENCE</scope>
    <source>
        <strain evidence="7">DSM 28593</strain>
    </source>
</reference>
<dbReference type="InterPro" id="IPR005598">
    <property type="entry name" value="ATP_synth_I"/>
</dbReference>
<evidence type="ECO:0000313" key="7">
    <source>
        <dbReference type="EMBL" id="MCR1900209.1"/>
    </source>
</evidence>
<comment type="caution">
    <text evidence="7">The sequence shown here is derived from an EMBL/GenBank/DDBJ whole genome shotgun (WGS) entry which is preliminary data.</text>
</comment>